<dbReference type="InterPro" id="IPR029044">
    <property type="entry name" value="Nucleotide-diphossugar_trans"/>
</dbReference>
<evidence type="ECO:0000313" key="3">
    <source>
        <dbReference type="EMBL" id="NEK94504.1"/>
    </source>
</evidence>
<accession>A0A6P0H6V0</accession>
<organism evidence="4 6">
    <name type="scientific">Modestobacter muralis</name>
    <dbReference type="NCBI Taxonomy" id="1608614"/>
    <lineage>
        <taxon>Bacteria</taxon>
        <taxon>Bacillati</taxon>
        <taxon>Actinomycetota</taxon>
        <taxon>Actinomycetes</taxon>
        <taxon>Geodermatophilales</taxon>
        <taxon>Geodermatophilaceae</taxon>
        <taxon>Modestobacter</taxon>
    </lineage>
</organism>
<dbReference type="InterPro" id="IPR001173">
    <property type="entry name" value="Glyco_trans_2-like"/>
</dbReference>
<keyword evidence="1" id="KW-0472">Membrane</keyword>
<dbReference type="EMBL" id="JAAGWH010000024">
    <property type="protein sequence ID" value="NEK94504.1"/>
    <property type="molecule type" value="Genomic_DNA"/>
</dbReference>
<keyword evidence="4" id="KW-0808">Transferase</keyword>
<dbReference type="Proteomes" id="UP000471152">
    <property type="component" value="Unassembled WGS sequence"/>
</dbReference>
<dbReference type="Gene3D" id="3.90.550.10">
    <property type="entry name" value="Spore Coat Polysaccharide Biosynthesis Protein SpsA, Chain A"/>
    <property type="match status" value="1"/>
</dbReference>
<reference evidence="4 6" key="2">
    <citation type="submission" date="2020-02" db="EMBL/GenBank/DDBJ databases">
        <title>The WGS of Modestobacter muralis DSM 100205.</title>
        <authorList>
            <person name="Jiang Z."/>
        </authorList>
    </citation>
    <scope>NUCLEOTIDE SEQUENCE [LARGE SCALE GENOMIC DNA]</scope>
    <source>
        <strain evidence="4 6">DSM 100205</strain>
    </source>
</reference>
<dbReference type="SUPFAM" id="SSF53448">
    <property type="entry name" value="Nucleotide-diphospho-sugar transferases"/>
    <property type="match status" value="1"/>
</dbReference>
<evidence type="ECO:0000313" key="4">
    <source>
        <dbReference type="EMBL" id="NEN51392.1"/>
    </source>
</evidence>
<dbReference type="EMBL" id="JAAGWB010000026">
    <property type="protein sequence ID" value="NEN51392.1"/>
    <property type="molecule type" value="Genomic_DNA"/>
</dbReference>
<proteinExistence type="predicted"/>
<dbReference type="PANTHER" id="PTHR43685">
    <property type="entry name" value="GLYCOSYLTRANSFERASE"/>
    <property type="match status" value="1"/>
</dbReference>
<evidence type="ECO:0000256" key="1">
    <source>
        <dbReference type="SAM" id="Phobius"/>
    </source>
</evidence>
<dbReference type="GO" id="GO:0016740">
    <property type="term" value="F:transferase activity"/>
    <property type="evidence" value="ECO:0007669"/>
    <property type="project" value="UniProtKB-KW"/>
</dbReference>
<dbReference type="Pfam" id="PF00535">
    <property type="entry name" value="Glycos_transf_2"/>
    <property type="match status" value="1"/>
</dbReference>
<evidence type="ECO:0000313" key="5">
    <source>
        <dbReference type="Proteomes" id="UP000468828"/>
    </source>
</evidence>
<keyword evidence="5" id="KW-1185">Reference proteome</keyword>
<dbReference type="Proteomes" id="UP000468828">
    <property type="component" value="Unassembled WGS sequence"/>
</dbReference>
<dbReference type="RefSeq" id="WP_163611083.1">
    <property type="nucleotide sequence ID" value="NZ_JAAGWB010000026.1"/>
</dbReference>
<gene>
    <name evidence="4" type="ORF">G3R41_10670</name>
    <name evidence="3" type="ORF">GCU67_10015</name>
</gene>
<reference evidence="3 5" key="1">
    <citation type="submission" date="2020-01" db="EMBL/GenBank/DDBJ databases">
        <title>the WGS Modestobacter muralis CPCC 204518.</title>
        <authorList>
            <person name="Jiang Z."/>
        </authorList>
    </citation>
    <scope>NUCLEOTIDE SEQUENCE [LARGE SCALE GENOMIC DNA]</scope>
    <source>
        <strain evidence="3 5">DSM 100205</strain>
    </source>
</reference>
<dbReference type="PANTHER" id="PTHR43685:SF2">
    <property type="entry name" value="GLYCOSYLTRANSFERASE 2-LIKE DOMAIN-CONTAINING PROTEIN"/>
    <property type="match status" value="1"/>
</dbReference>
<dbReference type="AlphaFoldDB" id="A0A6P0H6V0"/>
<feature type="transmembrane region" description="Helical" evidence="1">
    <location>
        <begin position="283"/>
        <end position="302"/>
    </location>
</feature>
<feature type="domain" description="Glycosyltransferase 2-like" evidence="2">
    <location>
        <begin position="24"/>
        <end position="137"/>
    </location>
</feature>
<evidence type="ECO:0000313" key="6">
    <source>
        <dbReference type="Proteomes" id="UP000471152"/>
    </source>
</evidence>
<name>A0A6P0H6V0_9ACTN</name>
<keyword evidence="1" id="KW-0812">Transmembrane</keyword>
<protein>
    <submittedName>
        <fullName evidence="4">Glycosyltransferase family 2 protein</fullName>
    </submittedName>
</protein>
<evidence type="ECO:0000259" key="2">
    <source>
        <dbReference type="Pfam" id="PF00535"/>
    </source>
</evidence>
<dbReference type="CDD" id="cd02525">
    <property type="entry name" value="Succinoglycan_BP_ExoA"/>
    <property type="match status" value="1"/>
</dbReference>
<feature type="transmembrane region" description="Helical" evidence="1">
    <location>
        <begin position="314"/>
        <end position="337"/>
    </location>
</feature>
<keyword evidence="1" id="KW-1133">Transmembrane helix</keyword>
<comment type="caution">
    <text evidence="4">The sequence shown here is derived from an EMBL/GenBank/DDBJ whole genome shotgun (WGS) entry which is preliminary data.</text>
</comment>
<dbReference type="InterPro" id="IPR050834">
    <property type="entry name" value="Glycosyltransf_2"/>
</dbReference>
<sequence>MPGARAQNGPEQDPSTGTALPEVSVVVPARDEAATIGACLDSVLGQQGVLMEVLVVDNGSTDGTADVLRARAAQDPRVRVLSNPVPSIPASLNTALAACRGRWLVRVDAHSTIPPGYLARAVSRLADGPWVGVGGRKTAVGRTPTGRAVAAVLNSPLAVGGSTYHYGTTEQVVDHVPFGAYPVELARELGGWDEDIANNEDFEFDQRLREHGELLFDPALEIAWNARESVGQLFTQYRRYGRGKPPVALRHPGSVRVRHLAPPALVAWLALAAVTASRRPGVALVCLAPYALTVAGAGAVIARQTPADTARPVVPAALVAMQVGWGLGFWEGALDVARERSRRWRARR</sequence>